<protein>
    <submittedName>
        <fullName evidence="1">Uncharacterized protein</fullName>
    </submittedName>
</protein>
<organism evidence="1 2">
    <name type="scientific">Rhododendron molle</name>
    <name type="common">Chinese azalea</name>
    <name type="synonym">Azalea mollis</name>
    <dbReference type="NCBI Taxonomy" id="49168"/>
    <lineage>
        <taxon>Eukaryota</taxon>
        <taxon>Viridiplantae</taxon>
        <taxon>Streptophyta</taxon>
        <taxon>Embryophyta</taxon>
        <taxon>Tracheophyta</taxon>
        <taxon>Spermatophyta</taxon>
        <taxon>Magnoliopsida</taxon>
        <taxon>eudicotyledons</taxon>
        <taxon>Gunneridae</taxon>
        <taxon>Pentapetalae</taxon>
        <taxon>asterids</taxon>
        <taxon>Ericales</taxon>
        <taxon>Ericaceae</taxon>
        <taxon>Ericoideae</taxon>
        <taxon>Rhodoreae</taxon>
        <taxon>Rhododendron</taxon>
    </lineage>
</organism>
<evidence type="ECO:0000313" key="2">
    <source>
        <dbReference type="Proteomes" id="UP001062846"/>
    </source>
</evidence>
<keyword evidence="2" id="KW-1185">Reference proteome</keyword>
<name>A0ACC0MB69_RHOML</name>
<accession>A0ACC0MB69</accession>
<comment type="caution">
    <text evidence="1">The sequence shown here is derived from an EMBL/GenBank/DDBJ whole genome shotgun (WGS) entry which is preliminary data.</text>
</comment>
<reference evidence="1" key="1">
    <citation type="submission" date="2022-02" db="EMBL/GenBank/DDBJ databases">
        <title>Plant Genome Project.</title>
        <authorList>
            <person name="Zhang R.-G."/>
        </authorList>
    </citation>
    <scope>NUCLEOTIDE SEQUENCE</scope>
    <source>
        <strain evidence="1">AT1</strain>
    </source>
</reference>
<sequence length="493" mass="54912">MNASGRYCDWIKQSTEHSRVWKKVDLAAEQRNSRSRNGLSGRGKDPAAEALISQGDFASNRLLSTRQVCLLFLIILTLTERNSVEQPILANELEGIDVIGVESKPSVGDELDAVLRYGWNPSHLPKMSWMPFLEIWEAQGRSLIEHAGSRFIRWRTRWAVEEPLLRRLEKSYGETNRFPQTAPADEADLGHLWRKGSSTVHLILQRMIWLPAELVVTFAELISWVELDVLMSCAHELTSPLGWISIASGAFWAYPYMTGLMSFGVSFLEQSVRGDLLGDFVGLPQRFFSKPLGLWFIDKILERIIVPMQRRTRARAKGGSEGQARADSEVAHALGPLLRTPQGAPPPYAAKNVISTVMLEDLARVRVKYSIFATVTIRRPREVERAHFPGPGETCLYITAFEGGLRLLFPTIVREVLCHLGLAPAQIVPNSWRHLIGCAALWAAMSNGETPLSKCGGCFRPGPLEPFAPPLLGRGKMTWLAGYLQTGGWCSSG</sequence>
<dbReference type="EMBL" id="CM046396">
    <property type="protein sequence ID" value="KAI8537829.1"/>
    <property type="molecule type" value="Genomic_DNA"/>
</dbReference>
<dbReference type="Proteomes" id="UP001062846">
    <property type="component" value="Chromosome 9"/>
</dbReference>
<proteinExistence type="predicted"/>
<gene>
    <name evidence="1" type="ORF">RHMOL_Rhmol09G0054300</name>
</gene>
<evidence type="ECO:0000313" key="1">
    <source>
        <dbReference type="EMBL" id="KAI8537829.1"/>
    </source>
</evidence>